<evidence type="ECO:0000256" key="1">
    <source>
        <dbReference type="ARBA" id="ARBA00004651"/>
    </source>
</evidence>
<feature type="transmembrane region" description="Helical" evidence="6">
    <location>
        <begin position="66"/>
        <end position="87"/>
    </location>
</feature>
<evidence type="ECO:0000313" key="8">
    <source>
        <dbReference type="EMBL" id="MBE9463216.1"/>
    </source>
</evidence>
<organism evidence="8 9">
    <name type="scientific">Dyadobacter subterraneus</name>
    <dbReference type="NCBI Taxonomy" id="2773304"/>
    <lineage>
        <taxon>Bacteria</taxon>
        <taxon>Pseudomonadati</taxon>
        <taxon>Bacteroidota</taxon>
        <taxon>Cytophagia</taxon>
        <taxon>Cytophagales</taxon>
        <taxon>Spirosomataceae</taxon>
        <taxon>Dyadobacter</taxon>
    </lineage>
</organism>
<name>A0ABR9WE73_9BACT</name>
<evidence type="ECO:0000313" key="9">
    <source>
        <dbReference type="Proteomes" id="UP000634134"/>
    </source>
</evidence>
<dbReference type="EMBL" id="JACYGY010000001">
    <property type="protein sequence ID" value="MBE9463216.1"/>
    <property type="molecule type" value="Genomic_DNA"/>
</dbReference>
<dbReference type="Proteomes" id="UP000634134">
    <property type="component" value="Unassembled WGS sequence"/>
</dbReference>
<keyword evidence="2" id="KW-1003">Cell membrane</keyword>
<keyword evidence="9" id="KW-1185">Reference proteome</keyword>
<dbReference type="InterPro" id="IPR023845">
    <property type="entry name" value="DUF3817_TM"/>
</dbReference>
<dbReference type="RefSeq" id="WP_194121363.1">
    <property type="nucleotide sequence ID" value="NZ_JACYGY010000001.1"/>
</dbReference>
<protein>
    <submittedName>
        <fullName evidence="8">DUF3817 domain-containing protein</fullName>
    </submittedName>
</protein>
<sequence>MAIFTFGQPAIFTDLLNDVEVFKTKVGRLRVVALLEGLSLLILVLIAVPLKYAYHDPSLVKTMGPIHGFLFLFFVINTISVGVEYNWKFQETTWKVLLACIIPFGTFYVDYTILCKIHTTKK</sequence>
<evidence type="ECO:0000256" key="4">
    <source>
        <dbReference type="ARBA" id="ARBA00022989"/>
    </source>
</evidence>
<dbReference type="Pfam" id="PF12823">
    <property type="entry name" value="DUF3817"/>
    <property type="match status" value="1"/>
</dbReference>
<accession>A0ABR9WE73</accession>
<dbReference type="PANTHER" id="PTHR40077:SF1">
    <property type="entry name" value="MEMBRANE PROTEIN"/>
    <property type="match status" value="1"/>
</dbReference>
<keyword evidence="3 6" id="KW-0812">Transmembrane</keyword>
<proteinExistence type="predicted"/>
<feature type="transmembrane region" description="Helical" evidence="6">
    <location>
        <begin position="93"/>
        <end position="114"/>
    </location>
</feature>
<comment type="caution">
    <text evidence="8">The sequence shown here is derived from an EMBL/GenBank/DDBJ whole genome shotgun (WGS) entry which is preliminary data.</text>
</comment>
<evidence type="ECO:0000256" key="2">
    <source>
        <dbReference type="ARBA" id="ARBA00022475"/>
    </source>
</evidence>
<dbReference type="PANTHER" id="PTHR40077">
    <property type="entry name" value="MEMBRANE PROTEIN-RELATED"/>
    <property type="match status" value="1"/>
</dbReference>
<evidence type="ECO:0000256" key="3">
    <source>
        <dbReference type="ARBA" id="ARBA00022692"/>
    </source>
</evidence>
<gene>
    <name evidence="8" type="ORF">IEE83_15105</name>
</gene>
<comment type="subcellular location">
    <subcellularLocation>
        <location evidence="1">Cell membrane</location>
        <topology evidence="1">Multi-pass membrane protein</topology>
    </subcellularLocation>
</comment>
<feature type="domain" description="DUF3817" evidence="7">
    <location>
        <begin position="27"/>
        <end position="112"/>
    </location>
</feature>
<evidence type="ECO:0000256" key="5">
    <source>
        <dbReference type="ARBA" id="ARBA00023136"/>
    </source>
</evidence>
<reference evidence="9" key="1">
    <citation type="submission" date="2023-07" db="EMBL/GenBank/DDBJ databases">
        <title>Dyadobacter sp. nov 'subterranea' isolated from contaminted grondwater.</title>
        <authorList>
            <person name="Szabo I."/>
            <person name="Al-Omari J."/>
            <person name="Szerdahelyi S.G."/>
            <person name="Rado J."/>
        </authorList>
    </citation>
    <scope>NUCLEOTIDE SEQUENCE [LARGE SCALE GENOMIC DNA]</scope>
    <source>
        <strain evidence="9">UP-52</strain>
    </source>
</reference>
<dbReference type="NCBIfam" id="TIGR03954">
    <property type="entry name" value="integ_memb_HG"/>
    <property type="match status" value="1"/>
</dbReference>
<evidence type="ECO:0000259" key="7">
    <source>
        <dbReference type="Pfam" id="PF12823"/>
    </source>
</evidence>
<evidence type="ECO:0000256" key="6">
    <source>
        <dbReference type="SAM" id="Phobius"/>
    </source>
</evidence>
<keyword evidence="4 6" id="KW-1133">Transmembrane helix</keyword>
<feature type="transmembrane region" description="Helical" evidence="6">
    <location>
        <begin position="31"/>
        <end position="54"/>
    </location>
</feature>
<keyword evidence="5 6" id="KW-0472">Membrane</keyword>